<name>A0A383E1C2_9ZZZZ</name>
<organism evidence="2">
    <name type="scientific">marine metagenome</name>
    <dbReference type="NCBI Taxonomy" id="408172"/>
    <lineage>
        <taxon>unclassified sequences</taxon>
        <taxon>metagenomes</taxon>
        <taxon>ecological metagenomes</taxon>
    </lineage>
</organism>
<dbReference type="InterPro" id="IPR023631">
    <property type="entry name" value="Amidase_dom"/>
</dbReference>
<dbReference type="InterPro" id="IPR036928">
    <property type="entry name" value="AS_sf"/>
</dbReference>
<feature type="non-terminal residue" evidence="2">
    <location>
        <position position="115"/>
    </location>
</feature>
<sequence>MEQTIPELQDAMAAGRVTSHELVEQYLARIEAYDQRGPGLNAMISLNAAALDEADALDQERASGSVRGPLHGVPVVVKDNYDMVGLPTTAGSIALAEWYPPDDAFQVARLKATGA</sequence>
<dbReference type="PANTHER" id="PTHR42678:SF34">
    <property type="entry name" value="OS04G0183300 PROTEIN"/>
    <property type="match status" value="1"/>
</dbReference>
<reference evidence="2" key="1">
    <citation type="submission" date="2018-05" db="EMBL/GenBank/DDBJ databases">
        <authorList>
            <person name="Lanie J.A."/>
            <person name="Ng W.-L."/>
            <person name="Kazmierczak K.M."/>
            <person name="Andrzejewski T.M."/>
            <person name="Davidsen T.M."/>
            <person name="Wayne K.J."/>
            <person name="Tettelin H."/>
            <person name="Glass J.I."/>
            <person name="Rusch D."/>
            <person name="Podicherti R."/>
            <person name="Tsui H.-C.T."/>
            <person name="Winkler M.E."/>
        </authorList>
    </citation>
    <scope>NUCLEOTIDE SEQUENCE</scope>
</reference>
<evidence type="ECO:0000259" key="1">
    <source>
        <dbReference type="Pfam" id="PF01425"/>
    </source>
</evidence>
<proteinExistence type="predicted"/>
<protein>
    <recommendedName>
        <fullName evidence="1">Amidase domain-containing protein</fullName>
    </recommendedName>
</protein>
<dbReference type="EMBL" id="UINC01222034">
    <property type="protein sequence ID" value="SVE50632.1"/>
    <property type="molecule type" value="Genomic_DNA"/>
</dbReference>
<accession>A0A383E1C2</accession>
<feature type="domain" description="Amidase" evidence="1">
    <location>
        <begin position="21"/>
        <end position="115"/>
    </location>
</feature>
<dbReference type="Gene3D" id="3.90.1300.10">
    <property type="entry name" value="Amidase signature (AS) domain"/>
    <property type="match status" value="1"/>
</dbReference>
<dbReference type="SUPFAM" id="SSF75304">
    <property type="entry name" value="Amidase signature (AS) enzymes"/>
    <property type="match status" value="1"/>
</dbReference>
<dbReference type="PANTHER" id="PTHR42678">
    <property type="entry name" value="AMIDASE"/>
    <property type="match status" value="1"/>
</dbReference>
<evidence type="ECO:0000313" key="2">
    <source>
        <dbReference type="EMBL" id="SVE50632.1"/>
    </source>
</evidence>
<gene>
    <name evidence="2" type="ORF">METZ01_LOCUS503486</name>
</gene>
<dbReference type="Pfam" id="PF01425">
    <property type="entry name" value="Amidase"/>
    <property type="match status" value="1"/>
</dbReference>
<dbReference type="AlphaFoldDB" id="A0A383E1C2"/>